<evidence type="ECO:0000256" key="4">
    <source>
        <dbReference type="ARBA" id="ARBA00023054"/>
    </source>
</evidence>
<gene>
    <name evidence="9" type="ORF">CUNI_LOCUS1249</name>
</gene>
<feature type="coiled-coil region" evidence="6">
    <location>
        <begin position="67"/>
        <end position="94"/>
    </location>
</feature>
<name>A0A8S3YJR4_9EUPU</name>
<feature type="compositionally biased region" description="Polar residues" evidence="7">
    <location>
        <begin position="99"/>
        <end position="121"/>
    </location>
</feature>
<evidence type="ECO:0000256" key="3">
    <source>
        <dbReference type="ARBA" id="ARBA00022833"/>
    </source>
</evidence>
<evidence type="ECO:0000313" key="9">
    <source>
        <dbReference type="EMBL" id="CAG5115691.1"/>
    </source>
</evidence>
<dbReference type="InterPro" id="IPR041641">
    <property type="entry name" value="CALCOCO1/2_Zn_UBZ1"/>
</dbReference>
<sequence>MATNIKHEAVFPPAIFSLKKMTHPSPSRNGAKGAYMLYDPQQNADDLFSEKRVNGVGGSAPGSPGSVQDYEQAVLKLQQEIEESNRKGSELEQIIADISSPNMSQSARVDSQGLEESSSGDSVGENVKDAHIRHLQRQVTVLQASLYKCEGWANRVSAALKERDKALDEVARVTNERTSLQEENQQLQNRIETLGATLQDTQQNLQQVTQELQKQMYHGQLVSQLQEQVYRQKCEIATLKDSLSRLNQEHKSLKDSGIEVNSQVLGNVACSQELEHLHLVVDKLKDTVLEQRSYLLHLKKPNIRNTKSHSTSSSTGGLLDLGSTERKLSSPTLRSVGLTSAGSDIVAGNLSNQAGFGQSDWMTGLKAAGMKDSFLEAKQPLCRNVSSPDFGQQMLEGSRRKLSNRDVLDDVFNVDRTSPAFFHKDGNAGSDLQSQDTPLMAGSSSTVPVMKHKFSEFLRQPGNGDVLERTSNVTPAGGATSSSSSQFRATQSERLAQKQKIINNNVTKSEIIGRQPWRQAPGNNTQAQSCTPGSGVIDTFSQVSPGLTQGHKNILSKSVHQDYLLPTDSSRPFLFNGNTAQNRYHQDDIVEYENVNRNSPTFQPQRIYLPPPSSQEATVHMIDHNAMFGGKVTAAPPAVHNALPQGPNQAVHYINTSTAQGSGTTVQLLSRSEPISYRSRLSSDKLCPVCSIDYNQLSMEEFQTHVFECIDDQNQPETMKPEVVPDKLCPMCNARFGPETTQGLYEKHVHSHFGEESFEEPFLATPS</sequence>
<dbReference type="AlphaFoldDB" id="A0A8S3YJR4"/>
<evidence type="ECO:0000259" key="8">
    <source>
        <dbReference type="PROSITE" id="PS51905"/>
    </source>
</evidence>
<feature type="region of interest" description="Disordered" evidence="7">
    <location>
        <begin position="424"/>
        <end position="444"/>
    </location>
</feature>
<evidence type="ECO:0000256" key="5">
    <source>
        <dbReference type="PROSITE-ProRule" id="PRU01253"/>
    </source>
</evidence>
<keyword evidence="1" id="KW-0479">Metal-binding</keyword>
<proteinExistence type="predicted"/>
<organism evidence="9 10">
    <name type="scientific">Candidula unifasciata</name>
    <dbReference type="NCBI Taxonomy" id="100452"/>
    <lineage>
        <taxon>Eukaryota</taxon>
        <taxon>Metazoa</taxon>
        <taxon>Spiralia</taxon>
        <taxon>Lophotrochozoa</taxon>
        <taxon>Mollusca</taxon>
        <taxon>Gastropoda</taxon>
        <taxon>Heterobranchia</taxon>
        <taxon>Euthyneura</taxon>
        <taxon>Panpulmonata</taxon>
        <taxon>Eupulmonata</taxon>
        <taxon>Stylommatophora</taxon>
        <taxon>Helicina</taxon>
        <taxon>Helicoidea</taxon>
        <taxon>Geomitridae</taxon>
        <taxon>Candidula</taxon>
    </lineage>
</organism>
<feature type="domain" description="UBZ1-type" evidence="8">
    <location>
        <begin position="726"/>
        <end position="752"/>
    </location>
</feature>
<accession>A0A8S3YJR4</accession>
<evidence type="ECO:0000256" key="7">
    <source>
        <dbReference type="SAM" id="MobiDB-lite"/>
    </source>
</evidence>
<evidence type="ECO:0000256" key="6">
    <source>
        <dbReference type="SAM" id="Coils"/>
    </source>
</evidence>
<feature type="coiled-coil region" evidence="6">
    <location>
        <begin position="156"/>
        <end position="211"/>
    </location>
</feature>
<dbReference type="PROSITE" id="PS51905">
    <property type="entry name" value="ZF_UBZ1"/>
    <property type="match status" value="1"/>
</dbReference>
<keyword evidence="3" id="KW-0862">Zinc</keyword>
<feature type="compositionally biased region" description="Polar residues" evidence="7">
    <location>
        <begin position="430"/>
        <end position="444"/>
    </location>
</feature>
<feature type="region of interest" description="Disordered" evidence="7">
    <location>
        <begin position="96"/>
        <end position="124"/>
    </location>
</feature>
<keyword evidence="2 5" id="KW-0863">Zinc-finger</keyword>
<dbReference type="GO" id="GO:0008270">
    <property type="term" value="F:zinc ion binding"/>
    <property type="evidence" value="ECO:0007669"/>
    <property type="project" value="UniProtKB-KW"/>
</dbReference>
<dbReference type="Proteomes" id="UP000678393">
    <property type="component" value="Unassembled WGS sequence"/>
</dbReference>
<dbReference type="EMBL" id="CAJHNH020000150">
    <property type="protein sequence ID" value="CAG5115691.1"/>
    <property type="molecule type" value="Genomic_DNA"/>
</dbReference>
<protein>
    <recommendedName>
        <fullName evidence="8">UBZ1-type domain-containing protein</fullName>
    </recommendedName>
</protein>
<dbReference type="OrthoDB" id="6105729at2759"/>
<feature type="region of interest" description="Disordered" evidence="7">
    <location>
        <begin position="461"/>
        <end position="494"/>
    </location>
</feature>
<reference evidence="9" key="1">
    <citation type="submission" date="2021-04" db="EMBL/GenBank/DDBJ databases">
        <authorList>
            <consortium name="Molecular Ecology Group"/>
        </authorList>
    </citation>
    <scope>NUCLEOTIDE SEQUENCE</scope>
</reference>
<evidence type="ECO:0000313" key="10">
    <source>
        <dbReference type="Proteomes" id="UP000678393"/>
    </source>
</evidence>
<keyword evidence="4 6" id="KW-0175">Coiled coil</keyword>
<keyword evidence="10" id="KW-1185">Reference proteome</keyword>
<dbReference type="Gene3D" id="6.20.250.40">
    <property type="match status" value="1"/>
</dbReference>
<evidence type="ECO:0000256" key="2">
    <source>
        <dbReference type="ARBA" id="ARBA00022771"/>
    </source>
</evidence>
<comment type="caution">
    <text evidence="9">The sequence shown here is derived from an EMBL/GenBank/DDBJ whole genome shotgun (WGS) entry which is preliminary data.</text>
</comment>
<evidence type="ECO:0000256" key="1">
    <source>
        <dbReference type="ARBA" id="ARBA00022723"/>
    </source>
</evidence>
<dbReference type="Pfam" id="PF18112">
    <property type="entry name" value="Zn-C2H2_12"/>
    <property type="match status" value="1"/>
</dbReference>